<accession>A0A3Q9FRD0</accession>
<gene>
    <name evidence="2" type="ORF">EI427_18815</name>
</gene>
<evidence type="ECO:0000313" key="2">
    <source>
        <dbReference type="EMBL" id="AZQ64203.1"/>
    </source>
</evidence>
<dbReference type="Proteomes" id="UP000267268">
    <property type="component" value="Chromosome 1"/>
</dbReference>
<keyword evidence="3" id="KW-1185">Reference proteome</keyword>
<reference evidence="2 3" key="1">
    <citation type="submission" date="2018-12" db="EMBL/GenBank/DDBJ databases">
        <title>Flammeovirga pectinis sp. nov., isolated from the gut of the Korean scallop, Patinopecten yessoensis.</title>
        <authorList>
            <person name="Bae J.-W."/>
            <person name="Jeong Y.-S."/>
            <person name="Kang W."/>
        </authorList>
    </citation>
    <scope>NUCLEOTIDE SEQUENCE [LARGE SCALE GENOMIC DNA]</scope>
    <source>
        <strain evidence="2 3">L12M1</strain>
    </source>
</reference>
<dbReference type="InterPro" id="IPR007139">
    <property type="entry name" value="DUF349"/>
</dbReference>
<feature type="compositionally biased region" description="Gly residues" evidence="1">
    <location>
        <begin position="264"/>
        <end position="347"/>
    </location>
</feature>
<name>A0A3Q9FRD0_9BACT</name>
<feature type="compositionally biased region" description="Low complexity" evidence="1">
    <location>
        <begin position="411"/>
        <end position="429"/>
    </location>
</feature>
<dbReference type="EMBL" id="CP034562">
    <property type="protein sequence ID" value="AZQ64203.1"/>
    <property type="molecule type" value="Genomic_DNA"/>
</dbReference>
<feature type="region of interest" description="Disordered" evidence="1">
    <location>
        <begin position="264"/>
        <end position="493"/>
    </location>
</feature>
<dbReference type="OrthoDB" id="977295at2"/>
<dbReference type="KEGG" id="fll:EI427_18815"/>
<evidence type="ECO:0000256" key="1">
    <source>
        <dbReference type="SAM" id="MobiDB-lite"/>
    </source>
</evidence>
<feature type="compositionally biased region" description="Gly residues" evidence="1">
    <location>
        <begin position="431"/>
        <end position="445"/>
    </location>
</feature>
<feature type="compositionally biased region" description="Gly residues" evidence="1">
    <location>
        <begin position="356"/>
        <end position="410"/>
    </location>
</feature>
<organism evidence="2 3">
    <name type="scientific">Flammeovirga pectinis</name>
    <dbReference type="NCBI Taxonomy" id="2494373"/>
    <lineage>
        <taxon>Bacteria</taxon>
        <taxon>Pseudomonadati</taxon>
        <taxon>Bacteroidota</taxon>
        <taxon>Cytophagia</taxon>
        <taxon>Cytophagales</taxon>
        <taxon>Flammeovirgaceae</taxon>
        <taxon>Flammeovirga</taxon>
    </lineage>
</organism>
<dbReference type="Pfam" id="PF03993">
    <property type="entry name" value="DUF349"/>
    <property type="match status" value="2"/>
</dbReference>
<protein>
    <submittedName>
        <fullName evidence="2">DUF349 domain-containing protein</fullName>
    </submittedName>
</protein>
<evidence type="ECO:0000313" key="3">
    <source>
        <dbReference type="Proteomes" id="UP000267268"/>
    </source>
</evidence>
<dbReference type="RefSeq" id="WP_126617658.1">
    <property type="nucleotide sequence ID" value="NZ_CP034562.1"/>
</dbReference>
<dbReference type="AlphaFoldDB" id="A0A3Q9FRD0"/>
<sequence>MSDSQIIEHKNITEYGYVQEGKVFLRGYYDFKDREIGVVRESDEESLQYFVDRFSMVTDKVLAVQDAVHTAENKGSFLMKLIHMRTYLASFNGLGDFTKLYEIINVLEDEINDYIAINRDKNLEIKQALLKEAEDWKGSQDWKEASLRFKEIKMNWIKTGSAIKEEEEELSEKFNAYMDEFYQGRTEFFREQNELHEQYIDLYEALLIKVRRINRQGGGDDHVQAVKDIQQEWRNVGQVPKKKMGFLGNDFKRETAKFFNSLGGGYGQDRGGYGQQRGGYGQQRGGYGQQGGGDRGGYQQRGGYGQQGGGDRGGYQQRGGYGQQGGGDRGGYQQRGGYGQQSGGDRGGYQQRSSGGDRGGYGQQGGGDRGGYQQRGGYGQQGGGDRGGYQQRSGGGDRGGYGQQGGGDRGGYQQRSSGGERGGYQQRSSGGERGGYGQQSGGERGGYQQRSSEGERGGYQQRGSYQQRESYGSSDRPAYSTRDMGSAGVPQESKKDLLDTAERYLTDGAPFNIANIKQLQNGWKSLGKEPSQEDKEMNLRFRIVCNEIFESHFLERTAKNEEPDLYSLSDFEQLKIKLDILRESIRKDEQELFEFNAKYSSILSSSTTEQNTENYALYQERNNYVNKLKTKQRILKKLEDKLLAM</sequence>
<proteinExistence type="predicted"/>
<feature type="compositionally biased region" description="Low complexity" evidence="1">
    <location>
        <begin position="458"/>
        <end position="471"/>
    </location>
</feature>